<dbReference type="GO" id="GO:0016788">
    <property type="term" value="F:hydrolase activity, acting on ester bonds"/>
    <property type="evidence" value="ECO:0007669"/>
    <property type="project" value="InterPro"/>
</dbReference>
<dbReference type="Proteomes" id="UP000029628">
    <property type="component" value="Unassembled WGS sequence"/>
</dbReference>
<accession>A0A096AJR9</accession>
<dbReference type="RefSeq" id="WP_038152933.1">
    <property type="nucleotide sequence ID" value="NZ_JRNT01000026.1"/>
</dbReference>
<dbReference type="AlphaFoldDB" id="A0A096AJR9"/>
<dbReference type="InterPro" id="IPR011856">
    <property type="entry name" value="tRNA_endonuc-like_dom_sf"/>
</dbReference>
<dbReference type="Pfam" id="PF08774">
    <property type="entry name" value="VRR_NUC"/>
    <property type="match status" value="1"/>
</dbReference>
<feature type="domain" description="VRR-NUC" evidence="4">
    <location>
        <begin position="1"/>
        <end position="81"/>
    </location>
</feature>
<keyword evidence="3" id="KW-0378">Hydrolase</keyword>
<keyword evidence="2" id="KW-0540">Nuclease</keyword>
<dbReference type="InterPro" id="IPR014883">
    <property type="entry name" value="VRR_NUC"/>
</dbReference>
<dbReference type="Gene3D" id="3.40.1350.10">
    <property type="match status" value="1"/>
</dbReference>
<proteinExistence type="predicted"/>
<evidence type="ECO:0000259" key="4">
    <source>
        <dbReference type="SMART" id="SM00990"/>
    </source>
</evidence>
<evidence type="ECO:0000313" key="6">
    <source>
        <dbReference type="Proteomes" id="UP000029628"/>
    </source>
</evidence>
<sequence length="97" mass="10858">MLEKQIEARLVKGVKALGGRAYKWVSPGNIGVPDRVVVLPGGHVEFVELKTERGRLSKSQIVQIERLAKLDQHVSVLYGAEEVDRYLKEIANEIHTP</sequence>
<protein>
    <recommendedName>
        <fullName evidence="4">VRR-NUC domain-containing protein</fullName>
    </recommendedName>
</protein>
<keyword evidence="6" id="KW-1185">Reference proteome</keyword>
<evidence type="ECO:0000256" key="3">
    <source>
        <dbReference type="ARBA" id="ARBA00022801"/>
    </source>
</evidence>
<dbReference type="EMBL" id="JRNT01000026">
    <property type="protein sequence ID" value="KGF46846.1"/>
    <property type="molecule type" value="Genomic_DNA"/>
</dbReference>
<evidence type="ECO:0000256" key="2">
    <source>
        <dbReference type="ARBA" id="ARBA00022722"/>
    </source>
</evidence>
<comment type="caution">
    <text evidence="5">The sequence shown here is derived from an EMBL/GenBank/DDBJ whole genome shotgun (WGS) entry which is preliminary data.</text>
</comment>
<dbReference type="eggNOG" id="ENOG5032Y88">
    <property type="taxonomic scope" value="Bacteria"/>
</dbReference>
<evidence type="ECO:0000313" key="5">
    <source>
        <dbReference type="EMBL" id="KGF46846.1"/>
    </source>
</evidence>
<dbReference type="SMART" id="SM00990">
    <property type="entry name" value="VRR_NUC"/>
    <property type="match status" value="1"/>
</dbReference>
<name>A0A096AJR9_9FIRM</name>
<gene>
    <name evidence="5" type="ORF">HMPREF0872_06855</name>
</gene>
<evidence type="ECO:0000256" key="1">
    <source>
        <dbReference type="ARBA" id="ARBA00001946"/>
    </source>
</evidence>
<organism evidence="5 6">
    <name type="scientific">Veillonella montpellierensis DNF00314</name>
    <dbReference type="NCBI Taxonomy" id="1401067"/>
    <lineage>
        <taxon>Bacteria</taxon>
        <taxon>Bacillati</taxon>
        <taxon>Bacillota</taxon>
        <taxon>Negativicutes</taxon>
        <taxon>Veillonellales</taxon>
        <taxon>Veillonellaceae</taxon>
        <taxon>Veillonella</taxon>
    </lineage>
</organism>
<comment type="cofactor">
    <cofactor evidence="1">
        <name>Mg(2+)</name>
        <dbReference type="ChEBI" id="CHEBI:18420"/>
    </cofactor>
</comment>
<reference evidence="5 6" key="1">
    <citation type="submission" date="2014-07" db="EMBL/GenBank/DDBJ databases">
        <authorList>
            <person name="McCorrison J."/>
            <person name="Sanka R."/>
            <person name="Torralba M."/>
            <person name="Gillis M."/>
            <person name="Haft D.H."/>
            <person name="Methe B."/>
            <person name="Sutton G."/>
            <person name="Nelson K.E."/>
        </authorList>
    </citation>
    <scope>NUCLEOTIDE SEQUENCE [LARGE SCALE GENOMIC DNA]</scope>
    <source>
        <strain evidence="5 6">DNF00314</strain>
    </source>
</reference>
<dbReference type="GO" id="GO:0004518">
    <property type="term" value="F:nuclease activity"/>
    <property type="evidence" value="ECO:0007669"/>
    <property type="project" value="UniProtKB-KW"/>
</dbReference>
<dbReference type="GO" id="GO:0003676">
    <property type="term" value="F:nucleic acid binding"/>
    <property type="evidence" value="ECO:0007669"/>
    <property type="project" value="InterPro"/>
</dbReference>